<dbReference type="RefSeq" id="WP_154615890.1">
    <property type="nucleotide sequence ID" value="NZ_JADFAY010000003.1"/>
</dbReference>
<dbReference type="SMART" id="SM00861">
    <property type="entry name" value="Transket_pyr"/>
    <property type="match status" value="1"/>
</dbReference>
<dbReference type="SUPFAM" id="SSF52922">
    <property type="entry name" value="TK C-terminal domain-like"/>
    <property type="match status" value="1"/>
</dbReference>
<comment type="caution">
    <text evidence="5">The sequence shown here is derived from an EMBL/GenBank/DDBJ whole genome shotgun (WGS) entry which is preliminary data.</text>
</comment>
<dbReference type="PANTHER" id="PTHR43825:SF1">
    <property type="entry name" value="TRANSKETOLASE-LIKE PYRIMIDINE-BINDING DOMAIN-CONTAINING PROTEIN"/>
    <property type="match status" value="1"/>
</dbReference>
<dbReference type="AlphaFoldDB" id="A0A6L6GAZ5"/>
<comment type="similarity">
    <text evidence="2">Belongs to the transketolase family.</text>
</comment>
<feature type="domain" description="Transketolase-like pyrimidine-binding" evidence="4">
    <location>
        <begin position="6"/>
        <end position="172"/>
    </location>
</feature>
<dbReference type="InterPro" id="IPR029061">
    <property type="entry name" value="THDP-binding"/>
</dbReference>
<protein>
    <submittedName>
        <fullName evidence="5">Transketolase family protein</fullName>
    </submittedName>
</protein>
<dbReference type="Proteomes" id="UP000483839">
    <property type="component" value="Unassembled WGS sequence"/>
</dbReference>
<dbReference type="CDD" id="cd07033">
    <property type="entry name" value="TPP_PYR_DXS_TK_like"/>
    <property type="match status" value="1"/>
</dbReference>
<reference evidence="5 6" key="1">
    <citation type="submission" date="2019-11" db="EMBL/GenBank/DDBJ databases">
        <title>Streptococcus uberis isolated from clinical mastitis cases on a southeastern Queensland dairy.</title>
        <authorList>
            <person name="Workentine M.L."/>
            <person name="Price R."/>
            <person name="Olchowy T."/>
        </authorList>
    </citation>
    <scope>NUCLEOTIDE SEQUENCE [LARGE SCALE GENOMIC DNA]</scope>
    <source>
        <strain evidence="5 6">OLC4459-A17</strain>
    </source>
</reference>
<accession>A0A6L6GAZ5</accession>
<dbReference type="Pfam" id="PF02780">
    <property type="entry name" value="Transketolase_C"/>
    <property type="match status" value="1"/>
</dbReference>
<evidence type="ECO:0000256" key="3">
    <source>
        <dbReference type="ARBA" id="ARBA00023052"/>
    </source>
</evidence>
<dbReference type="Pfam" id="PF02779">
    <property type="entry name" value="Transket_pyr"/>
    <property type="match status" value="1"/>
</dbReference>
<gene>
    <name evidence="5" type="ORF">GKS16_09550</name>
</gene>
<evidence type="ECO:0000256" key="2">
    <source>
        <dbReference type="ARBA" id="ARBA00007131"/>
    </source>
</evidence>
<evidence type="ECO:0000259" key="4">
    <source>
        <dbReference type="SMART" id="SM00861"/>
    </source>
</evidence>
<organism evidence="5 6">
    <name type="scientific">Streptococcus uberis</name>
    <dbReference type="NCBI Taxonomy" id="1349"/>
    <lineage>
        <taxon>Bacteria</taxon>
        <taxon>Bacillati</taxon>
        <taxon>Bacillota</taxon>
        <taxon>Bacilli</taxon>
        <taxon>Lactobacillales</taxon>
        <taxon>Streptococcaceae</taxon>
        <taxon>Streptococcus</taxon>
    </lineage>
</organism>
<dbReference type="InterPro" id="IPR005475">
    <property type="entry name" value="Transketolase-like_Pyr-bd"/>
</dbReference>
<dbReference type="InterPro" id="IPR051157">
    <property type="entry name" value="PDH/Transketolase"/>
</dbReference>
<dbReference type="EMBL" id="WLXI01000064">
    <property type="protein sequence ID" value="MTD02511.1"/>
    <property type="molecule type" value="Genomic_DNA"/>
</dbReference>
<dbReference type="PANTHER" id="PTHR43825">
    <property type="entry name" value="PYRUVATE DEHYDROGENASE E1 COMPONENT"/>
    <property type="match status" value="1"/>
</dbReference>
<dbReference type="SUPFAM" id="SSF52518">
    <property type="entry name" value="Thiamin diphosphate-binding fold (THDP-binding)"/>
    <property type="match status" value="1"/>
</dbReference>
<evidence type="ECO:0000256" key="1">
    <source>
        <dbReference type="ARBA" id="ARBA00001964"/>
    </source>
</evidence>
<evidence type="ECO:0000313" key="6">
    <source>
        <dbReference type="Proteomes" id="UP000483839"/>
    </source>
</evidence>
<name>A0A6L6GAZ5_STRUB</name>
<dbReference type="Gene3D" id="3.40.50.920">
    <property type="match status" value="1"/>
</dbReference>
<dbReference type="InterPro" id="IPR009014">
    <property type="entry name" value="Transketo_C/PFOR_II"/>
</dbReference>
<comment type="cofactor">
    <cofactor evidence="1">
        <name>thiamine diphosphate</name>
        <dbReference type="ChEBI" id="CHEBI:58937"/>
    </cofactor>
</comment>
<evidence type="ECO:0000313" key="5">
    <source>
        <dbReference type="EMBL" id="MTD02511.1"/>
    </source>
</evidence>
<keyword evidence="3" id="KW-0786">Thiamine pyrophosphate</keyword>
<dbReference type="FunFam" id="3.40.50.970:FF:000129">
    <property type="entry name" value="Transketolase"/>
    <property type="match status" value="1"/>
</dbReference>
<proteinExistence type="inferred from homology"/>
<dbReference type="InterPro" id="IPR033248">
    <property type="entry name" value="Transketolase_C"/>
</dbReference>
<sequence>MTRNSKEMRHVYRDFLKEANNTHKDLLVLEADLSSSMSTNSLAADFGKRYVNLGIMEAQMVGLAAGLSVKGFHPYVHTFGPFASRRVFDQLFVSLGYAQLKATIVGSDAGVTAEMNGGTHMPFEELGLIRLIPKATVFEVSDDIQFEAVLKETLDLEGLSYIRTTRKAPKPIYDGQEDFKKGYITLRPGEDIVVVASGIMVAEAMEVIDKLAEEGIKVGLIDLFRIKPLPEDLKEQLIGKTILTFENHNVIGGIGSAISDLLSQERQTPIFKMGVQESFGQVGQKDYLLDHYGLSQKHLYQKLKDLSQN</sequence>
<dbReference type="Gene3D" id="3.40.50.970">
    <property type="match status" value="1"/>
</dbReference>